<comment type="caution">
    <text evidence="1">The sequence shown here is derived from an EMBL/GenBank/DDBJ whole genome shotgun (WGS) entry which is preliminary data.</text>
</comment>
<evidence type="ECO:0000313" key="2">
    <source>
        <dbReference type="Proteomes" id="UP001390339"/>
    </source>
</evidence>
<dbReference type="EMBL" id="JAPCWZ010000009">
    <property type="protein sequence ID" value="KAK8851578.1"/>
    <property type="molecule type" value="Genomic_DNA"/>
</dbReference>
<reference evidence="1 2" key="1">
    <citation type="journal article" date="2024" name="IMA Fungus">
        <title>Apiospora arundinis, a panoply of carbohydrate-active enzymes and secondary metabolites.</title>
        <authorList>
            <person name="Sorensen T."/>
            <person name="Petersen C."/>
            <person name="Muurmann A.T."/>
            <person name="Christiansen J.V."/>
            <person name="Brundto M.L."/>
            <person name="Overgaard C.K."/>
            <person name="Boysen A.T."/>
            <person name="Wollenberg R.D."/>
            <person name="Larsen T.O."/>
            <person name="Sorensen J.L."/>
            <person name="Nielsen K.L."/>
            <person name="Sondergaard T.E."/>
        </authorList>
    </citation>
    <scope>NUCLEOTIDE SEQUENCE [LARGE SCALE GENOMIC DNA]</scope>
    <source>
        <strain evidence="1 2">AAU 773</strain>
    </source>
</reference>
<organism evidence="1 2">
    <name type="scientific">Apiospora arundinis</name>
    <dbReference type="NCBI Taxonomy" id="335852"/>
    <lineage>
        <taxon>Eukaryota</taxon>
        <taxon>Fungi</taxon>
        <taxon>Dikarya</taxon>
        <taxon>Ascomycota</taxon>
        <taxon>Pezizomycotina</taxon>
        <taxon>Sordariomycetes</taxon>
        <taxon>Xylariomycetidae</taxon>
        <taxon>Amphisphaeriales</taxon>
        <taxon>Apiosporaceae</taxon>
        <taxon>Apiospora</taxon>
    </lineage>
</organism>
<gene>
    <name evidence="1" type="ORF">PGQ11_014057</name>
</gene>
<proteinExistence type="predicted"/>
<dbReference type="Proteomes" id="UP001390339">
    <property type="component" value="Unassembled WGS sequence"/>
</dbReference>
<accession>A0ABR2HRG3</accession>
<sequence>MASAKIFIPGPPSWEIKKYLASEPHRDFFTNAPKQAPAHFSTRMGTKPRRDPDVLPLYRNIYPWDRFQIKEVADTIRSYCFPMFKHIPEPKSYHDLHDWWDSTDLWELGVQNLWNVLRYLYWETLRELPDLSAEVRVCVEEWAGVLLEDHKRRAKLVGWNEDEDGYDILGAFHQEELKDLDGLDMYWLPVFTQLPDVPGMPS</sequence>
<protein>
    <submittedName>
        <fullName evidence="1">Uncharacterized protein</fullName>
    </submittedName>
</protein>
<evidence type="ECO:0000313" key="1">
    <source>
        <dbReference type="EMBL" id="KAK8851578.1"/>
    </source>
</evidence>
<keyword evidence="2" id="KW-1185">Reference proteome</keyword>
<name>A0ABR2HRG3_9PEZI</name>